<dbReference type="Gene3D" id="3.40.30.10">
    <property type="entry name" value="Glutaredoxin"/>
    <property type="match status" value="1"/>
</dbReference>
<evidence type="ECO:0000256" key="5">
    <source>
        <dbReference type="ARBA" id="ARBA00023284"/>
    </source>
</evidence>
<keyword evidence="4" id="KW-1015">Disulfide bond</keyword>
<dbReference type="Proteomes" id="UP000236379">
    <property type="component" value="Unassembled WGS sequence"/>
</dbReference>
<organism evidence="7 8">
    <name type="scientific">Deinococcus koreensis</name>
    <dbReference type="NCBI Taxonomy" id="2054903"/>
    <lineage>
        <taxon>Bacteria</taxon>
        <taxon>Thermotogati</taxon>
        <taxon>Deinococcota</taxon>
        <taxon>Deinococci</taxon>
        <taxon>Deinococcales</taxon>
        <taxon>Deinococcaceae</taxon>
        <taxon>Deinococcus</taxon>
    </lineage>
</organism>
<feature type="domain" description="Thioredoxin" evidence="6">
    <location>
        <begin position="133"/>
        <end position="316"/>
    </location>
</feature>
<dbReference type="PANTHER" id="PTHR13887">
    <property type="entry name" value="GLUTATHIONE S-TRANSFERASE KAPPA"/>
    <property type="match status" value="1"/>
</dbReference>
<gene>
    <name evidence="7" type="ORF">CVO96_11095</name>
</gene>
<comment type="similarity">
    <text evidence="1">Belongs to the thioredoxin family. DsbA subfamily.</text>
</comment>
<evidence type="ECO:0000313" key="7">
    <source>
        <dbReference type="EMBL" id="PNY83000.1"/>
    </source>
</evidence>
<keyword evidence="3" id="KW-0560">Oxidoreductase</keyword>
<name>A0A2K3V2I2_9DEIO</name>
<evidence type="ECO:0000313" key="8">
    <source>
        <dbReference type="Proteomes" id="UP000236379"/>
    </source>
</evidence>
<protein>
    <submittedName>
        <fullName evidence="7">Disulfide bond formation protein DsbA</fullName>
    </submittedName>
</protein>
<proteinExistence type="inferred from homology"/>
<dbReference type="CDD" id="cd02972">
    <property type="entry name" value="DsbA_family"/>
    <property type="match status" value="1"/>
</dbReference>
<dbReference type="AlphaFoldDB" id="A0A2K3V2I2"/>
<evidence type="ECO:0000259" key="6">
    <source>
        <dbReference type="PROSITE" id="PS51352"/>
    </source>
</evidence>
<dbReference type="PANTHER" id="PTHR13887:SF14">
    <property type="entry name" value="DISULFIDE BOND FORMATION PROTEIN D"/>
    <property type="match status" value="1"/>
</dbReference>
<keyword evidence="5" id="KW-0676">Redox-active center</keyword>
<dbReference type="InterPro" id="IPR036249">
    <property type="entry name" value="Thioredoxin-like_sf"/>
</dbReference>
<evidence type="ECO:0000256" key="1">
    <source>
        <dbReference type="ARBA" id="ARBA00005791"/>
    </source>
</evidence>
<dbReference type="EMBL" id="PPPD01000001">
    <property type="protein sequence ID" value="PNY83000.1"/>
    <property type="molecule type" value="Genomic_DNA"/>
</dbReference>
<sequence>MVCTLSLLAGAAQAQLWDTPKATAAQTILKGFTARQTVLTRGDATITLDVAGNLVVGVLVEAGTAADVARGLGVAWGLAETDLAALQRNLGSPQLQAAARRGFVETADEDGSGLIALKLRGEGSATRYAAYVALKIWPDSAFPATRNVTGSAAAPDVVRIFSDFQCPYCREMWDSAAQGWEARPEQFRVSHYQFPLDKHPNAFAAAEASECAGAQGRFWPYADTLFREFDRWTPLRAADTALKFGGYAGSAGLKTAAFTSCLNAHTFKASVEAQVRAGLAVGVQGTPTVFLNGVKMGNYASPAEVARIRAVTRATPSAASVIDARLGLFR</sequence>
<evidence type="ECO:0000256" key="2">
    <source>
        <dbReference type="ARBA" id="ARBA00022729"/>
    </source>
</evidence>
<keyword evidence="2" id="KW-0732">Signal</keyword>
<accession>A0A2K3V2I2</accession>
<dbReference type="OrthoDB" id="9784686at2"/>
<keyword evidence="8" id="KW-1185">Reference proteome</keyword>
<dbReference type="InterPro" id="IPR013766">
    <property type="entry name" value="Thioredoxin_domain"/>
</dbReference>
<evidence type="ECO:0000256" key="4">
    <source>
        <dbReference type="ARBA" id="ARBA00023157"/>
    </source>
</evidence>
<dbReference type="PROSITE" id="PS51352">
    <property type="entry name" value="THIOREDOXIN_2"/>
    <property type="match status" value="1"/>
</dbReference>
<reference evidence="7 8" key="1">
    <citation type="submission" date="2018-01" db="EMBL/GenBank/DDBJ databases">
        <title>Deinococcus koreensis sp. nov., a radiation-resistant bacterium isolated from river water.</title>
        <authorList>
            <person name="Choi A."/>
        </authorList>
    </citation>
    <scope>NUCLEOTIDE SEQUENCE [LARGE SCALE GENOMIC DNA]</scope>
    <source>
        <strain evidence="7 8">SJW1-2</strain>
    </source>
</reference>
<dbReference type="Pfam" id="PF13462">
    <property type="entry name" value="Thioredoxin_4"/>
    <property type="match status" value="1"/>
</dbReference>
<dbReference type="InterPro" id="IPR012336">
    <property type="entry name" value="Thioredoxin-like_fold"/>
</dbReference>
<comment type="caution">
    <text evidence="7">The sequence shown here is derived from an EMBL/GenBank/DDBJ whole genome shotgun (WGS) entry which is preliminary data.</text>
</comment>
<dbReference type="GO" id="GO:0016491">
    <property type="term" value="F:oxidoreductase activity"/>
    <property type="evidence" value="ECO:0007669"/>
    <property type="project" value="UniProtKB-KW"/>
</dbReference>
<dbReference type="SUPFAM" id="SSF52833">
    <property type="entry name" value="Thioredoxin-like"/>
    <property type="match status" value="1"/>
</dbReference>
<evidence type="ECO:0000256" key="3">
    <source>
        <dbReference type="ARBA" id="ARBA00023002"/>
    </source>
</evidence>